<name>A0A4R2BX02_SHIGR</name>
<evidence type="ECO:0000313" key="2">
    <source>
        <dbReference type="EMBL" id="TCN32196.1"/>
    </source>
</evidence>
<dbReference type="InterPro" id="IPR051783">
    <property type="entry name" value="NAD(P)-dependent_oxidoreduct"/>
</dbReference>
<dbReference type="Proteomes" id="UP000295351">
    <property type="component" value="Unassembled WGS sequence"/>
</dbReference>
<keyword evidence="3" id="KW-1185">Reference proteome</keyword>
<dbReference type="Gene3D" id="3.40.50.720">
    <property type="entry name" value="NAD(P)-binding Rossmann-like Domain"/>
    <property type="match status" value="1"/>
</dbReference>
<accession>A0A4R2BX02</accession>
<dbReference type="SUPFAM" id="SSF51735">
    <property type="entry name" value="NAD(P)-binding Rossmann-fold domains"/>
    <property type="match status" value="1"/>
</dbReference>
<proteinExistence type="predicted"/>
<dbReference type="GO" id="GO:0004029">
    <property type="term" value="F:aldehyde dehydrogenase (NAD+) activity"/>
    <property type="evidence" value="ECO:0007669"/>
    <property type="project" value="TreeGrafter"/>
</dbReference>
<feature type="domain" description="NAD-dependent epimerase/dehydratase" evidence="1">
    <location>
        <begin position="141"/>
        <end position="215"/>
    </location>
</feature>
<evidence type="ECO:0000313" key="3">
    <source>
        <dbReference type="Proteomes" id="UP000295351"/>
    </source>
</evidence>
<gene>
    <name evidence="2" type="ORF">EV665_1492</name>
</gene>
<evidence type="ECO:0000259" key="1">
    <source>
        <dbReference type="Pfam" id="PF01370"/>
    </source>
</evidence>
<comment type="caution">
    <text evidence="2">The sequence shown here is derived from an EMBL/GenBank/DDBJ whole genome shotgun (WGS) entry which is preliminary data.</text>
</comment>
<organism evidence="2 3">
    <name type="scientific">Shinella granuli</name>
    <dbReference type="NCBI Taxonomy" id="323621"/>
    <lineage>
        <taxon>Bacteria</taxon>
        <taxon>Pseudomonadati</taxon>
        <taxon>Pseudomonadota</taxon>
        <taxon>Alphaproteobacteria</taxon>
        <taxon>Hyphomicrobiales</taxon>
        <taxon>Rhizobiaceae</taxon>
        <taxon>Shinella</taxon>
    </lineage>
</organism>
<dbReference type="GO" id="GO:0005737">
    <property type="term" value="C:cytoplasm"/>
    <property type="evidence" value="ECO:0007669"/>
    <property type="project" value="TreeGrafter"/>
</dbReference>
<dbReference type="Pfam" id="PF01370">
    <property type="entry name" value="Epimerase"/>
    <property type="match status" value="2"/>
</dbReference>
<sequence length="294" mass="30083">MKVLLTGASGYIGSATLDALLAAGHDVIGAVRNESKADNIRARGAVAALGDITDHVFLRNVAATVEGAIHLASPGDQTSPGAEDAAVAAILDGLGQTGKPFVSTAGIWDHGSGGAISETTPFRAPQITAWRPRITERVLGAPGVRSSVISPATAYGRGDALLHVITNGPRIGADHQALAIIGGGEQHWTNVHVDDLAELYVLALDKAPAGTYLIGANGTNPTAREITIAASEAIGLRGRVAPEGVAATVERLGVLGEALLLDQQVVSTGTQQLGWNPNRPTIIEHLASKTSHAA</sequence>
<dbReference type="AlphaFoldDB" id="A0A4R2BX02"/>
<dbReference type="PANTHER" id="PTHR48079:SF6">
    <property type="entry name" value="NAD(P)-BINDING DOMAIN-CONTAINING PROTEIN-RELATED"/>
    <property type="match status" value="1"/>
</dbReference>
<reference evidence="2 3" key="1">
    <citation type="submission" date="2019-03" db="EMBL/GenBank/DDBJ databases">
        <title>Genomic Encyclopedia of Type Strains, Phase IV (KMG-IV): sequencing the most valuable type-strain genomes for metagenomic binning, comparative biology and taxonomic classification.</title>
        <authorList>
            <person name="Goeker M."/>
        </authorList>
    </citation>
    <scope>NUCLEOTIDE SEQUENCE [LARGE SCALE GENOMIC DNA]</scope>
    <source>
        <strain evidence="2 3">DSM 18401</strain>
    </source>
</reference>
<dbReference type="InterPro" id="IPR001509">
    <property type="entry name" value="Epimerase_deHydtase"/>
</dbReference>
<protein>
    <submittedName>
        <fullName evidence="2">Nucleoside-diphosphate-sugar epimerase</fullName>
    </submittedName>
</protein>
<dbReference type="EMBL" id="SLVX01000049">
    <property type="protein sequence ID" value="TCN32196.1"/>
    <property type="molecule type" value="Genomic_DNA"/>
</dbReference>
<dbReference type="PANTHER" id="PTHR48079">
    <property type="entry name" value="PROTEIN YEEZ"/>
    <property type="match status" value="1"/>
</dbReference>
<dbReference type="RefSeq" id="WP_133037080.1">
    <property type="nucleotide sequence ID" value="NZ_BAABEI010000001.1"/>
</dbReference>
<feature type="domain" description="NAD-dependent epimerase/dehydratase" evidence="1">
    <location>
        <begin position="3"/>
        <end position="75"/>
    </location>
</feature>
<dbReference type="InterPro" id="IPR036291">
    <property type="entry name" value="NAD(P)-bd_dom_sf"/>
</dbReference>